<sequence length="76" mass="8274">MVKVSGVKALATTAALNLNSGIFEVIGTARDQSQVRLRPFLRNVRTHTRHAPEAYKIADVGQHSLNGQYPIPGFTS</sequence>
<evidence type="ECO:0000313" key="1">
    <source>
        <dbReference type="EMBL" id="EGD56316.1"/>
    </source>
</evidence>
<dbReference type="Gene3D" id="1.20.140.10">
    <property type="entry name" value="Butyryl-CoA Dehydrogenase, subunit A, domain 3"/>
    <property type="match status" value="1"/>
</dbReference>
<name>F1YGI6_9ACTN</name>
<comment type="caution">
    <text evidence="1">The sequence shown here is derived from an EMBL/GenBank/DDBJ whole genome shotgun (WGS) entry which is preliminary data.</text>
</comment>
<dbReference type="EMBL" id="AEUD01000003">
    <property type="protein sequence ID" value="EGD56316.1"/>
    <property type="molecule type" value="Genomic_DNA"/>
</dbReference>
<dbReference type="RefSeq" id="WP_008382249.1">
    <property type="nucleotide sequence ID" value="NZ_AEUD01000003.1"/>
</dbReference>
<gene>
    <name evidence="1" type="ORF">SCNU_05681</name>
</gene>
<dbReference type="STRING" id="644548.SCNU_05681"/>
<proteinExistence type="predicted"/>
<dbReference type="AlphaFoldDB" id="F1YGI6"/>
<dbReference type="eggNOG" id="COG1960">
    <property type="taxonomic scope" value="Bacteria"/>
</dbReference>
<dbReference type="Proteomes" id="UP000035065">
    <property type="component" value="Unassembled WGS sequence"/>
</dbReference>
<organism evidence="1 2">
    <name type="scientific">Gordonia neofelifaecis NRRL B-59395</name>
    <dbReference type="NCBI Taxonomy" id="644548"/>
    <lineage>
        <taxon>Bacteria</taxon>
        <taxon>Bacillati</taxon>
        <taxon>Actinomycetota</taxon>
        <taxon>Actinomycetes</taxon>
        <taxon>Mycobacteriales</taxon>
        <taxon>Gordoniaceae</taxon>
        <taxon>Gordonia</taxon>
    </lineage>
</organism>
<keyword evidence="2" id="KW-1185">Reference proteome</keyword>
<evidence type="ECO:0000313" key="2">
    <source>
        <dbReference type="Proteomes" id="UP000035065"/>
    </source>
</evidence>
<accession>F1YGI6</accession>
<dbReference type="OrthoDB" id="6184213at2"/>
<protein>
    <submittedName>
        <fullName evidence="1">Dibenzothiophene desulfurization enzyme C</fullName>
    </submittedName>
</protein>
<reference evidence="1 2" key="1">
    <citation type="journal article" date="2011" name="J. Bacteriol.">
        <title>Draft Genome Sequence of Gordonia neofelifaecis NRRL B-59395, a Cholesterol-Degrading Actinomycete.</title>
        <authorList>
            <person name="Ge F."/>
            <person name="Li W."/>
            <person name="Chen G."/>
            <person name="Liu Y."/>
            <person name="Zhang G."/>
            <person name="Yong B."/>
            <person name="Wang Q."/>
            <person name="Wang N."/>
            <person name="Huang Z."/>
            <person name="Li W."/>
            <person name="Wang J."/>
            <person name="Wu C."/>
            <person name="Xie Q."/>
            <person name="Liu G."/>
        </authorList>
    </citation>
    <scope>NUCLEOTIDE SEQUENCE [LARGE SCALE GENOMIC DNA]</scope>
    <source>
        <strain evidence="1 2">NRRL B-59395</strain>
    </source>
</reference>